<dbReference type="AlphaFoldDB" id="A0A1G8LFP7"/>
<sequence>MAKLKLLVEVDTQDGEEALKKISDAYHNLGSSSDQLNGKTEELSKAYKAALRGVPAQFTDIVTSLQGGQAPLTVLLQQGGQLKDMFGGVGPAAKALGTYIANLISPLTVGAAALAAFGYAAYSGAQESEKMNQAIILSANNAGTYASEITRITTALSSATGATKGFAADALTQLVATGRVSAANLQLTAAAAINLERAGGQAMSETVKQFAELGKSPVEASIKLNDQYGYLTASIYRQIKAHVENGREAEASALAQKSFADAANRMASQLDQNLGTIERGWKRVKDAIIGAWDALLVPGRESTWQAKLDSVNAQLDLARKGLGTSNRDSLAAKVQLADLEKQQRVYAAIVAAQGEVAAQEANQNKQRSAGVEFERMKEQLLTKEQKLRAEIAKIRSVATEAGVDVNSKEVKDLEAAARDKYTEKKITDYQRLRQTISEKISIAELDARQEEKLTDSQREQAKMNADLATGAIKLTGAEKARIDTLFQEAIAIEKRNQAEDAAKRAGNITRDYQRTADLTVLRIQREAELGLMLGGQKAAAEALYKAEDEGRAIRERILRDLPESAARTLALADAESILATQKQRVAKAAQESYEAQRTFEYGWEKSFKTYEESASNAAKTAEIAFSGSTSAMEGFIKKFATTGKIDITSLGNAAINVLADIQMQTLRTSILSPLVKGAGAWFSDLFSGGAMSAADKTQAKGSMVEYNAKGNVFSSNSLHQYVNTVRDTPTPFLFSGMHAFASGGIFAEAGPEAVMPLKKDSAGRLGVLAQIYGSQTAPNVSFNLINQTGMQVSASAQGSPKFDGEKWVIGVVLEAAQNNPGFRHAMGVR</sequence>
<dbReference type="EMBL" id="FNCY01000021">
    <property type="protein sequence ID" value="SDI54010.1"/>
    <property type="molecule type" value="Genomic_DNA"/>
</dbReference>
<reference evidence="3 4" key="1">
    <citation type="submission" date="2016-10" db="EMBL/GenBank/DDBJ databases">
        <authorList>
            <person name="de Groot N.N."/>
        </authorList>
    </citation>
    <scope>NUCLEOTIDE SEQUENCE [LARGE SCALE GENOMIC DNA]</scope>
    <source>
        <strain evidence="3 4">DSM 5885</strain>
    </source>
</reference>
<evidence type="ECO:0000259" key="2">
    <source>
        <dbReference type="Pfam" id="PF09718"/>
    </source>
</evidence>
<name>A0A1G8LFP7_9RHOO</name>
<dbReference type="Proteomes" id="UP000198607">
    <property type="component" value="Unassembled WGS sequence"/>
</dbReference>
<feature type="domain" description="Bacteriophage tail tape measure C-terminal" evidence="2">
    <location>
        <begin position="599"/>
        <end position="671"/>
    </location>
</feature>
<keyword evidence="4" id="KW-1185">Reference proteome</keyword>
<proteinExistence type="predicted"/>
<dbReference type="RefSeq" id="WP_091939762.1">
    <property type="nucleotide sequence ID" value="NZ_FNCY01000021.1"/>
</dbReference>
<evidence type="ECO:0000313" key="3">
    <source>
        <dbReference type="EMBL" id="SDI54010.1"/>
    </source>
</evidence>
<gene>
    <name evidence="3" type="ORF">SAMN05660652_03614</name>
</gene>
<evidence type="ECO:0000313" key="4">
    <source>
        <dbReference type="Proteomes" id="UP000198607"/>
    </source>
</evidence>
<dbReference type="Pfam" id="PF06791">
    <property type="entry name" value="TMP_2"/>
    <property type="match status" value="1"/>
</dbReference>
<accession>A0A1G8LFP7</accession>
<feature type="domain" description="Bacteriophage tail tape measure N-terminal" evidence="1">
    <location>
        <begin position="45"/>
        <end position="240"/>
    </location>
</feature>
<dbReference type="InterPro" id="IPR009628">
    <property type="entry name" value="Phage_tape_measure_N"/>
</dbReference>
<dbReference type="STRING" id="83767.SAMN05660652_03614"/>
<dbReference type="InterPro" id="IPR006431">
    <property type="entry name" value="Phage_tape_meas_C"/>
</dbReference>
<dbReference type="Pfam" id="PF09718">
    <property type="entry name" value="Tape_meas_lam_C"/>
    <property type="match status" value="1"/>
</dbReference>
<protein>
    <submittedName>
        <fullName evidence="3">Phage tail tape measure protein, lambda family</fullName>
    </submittedName>
</protein>
<dbReference type="OrthoDB" id="363355at2"/>
<organism evidence="3 4">
    <name type="scientific">Propionivibrio dicarboxylicus</name>
    <dbReference type="NCBI Taxonomy" id="83767"/>
    <lineage>
        <taxon>Bacteria</taxon>
        <taxon>Pseudomonadati</taxon>
        <taxon>Pseudomonadota</taxon>
        <taxon>Betaproteobacteria</taxon>
        <taxon>Rhodocyclales</taxon>
        <taxon>Rhodocyclaceae</taxon>
        <taxon>Propionivibrio</taxon>
    </lineage>
</organism>
<evidence type="ECO:0000259" key="1">
    <source>
        <dbReference type="Pfam" id="PF06791"/>
    </source>
</evidence>